<evidence type="ECO:0000313" key="2">
    <source>
        <dbReference type="EMBL" id="GAA4546749.1"/>
    </source>
</evidence>
<keyword evidence="3" id="KW-1185">Reference proteome</keyword>
<reference evidence="3" key="1">
    <citation type="journal article" date="2019" name="Int. J. Syst. Evol. Microbiol.">
        <title>The Global Catalogue of Microorganisms (GCM) 10K type strain sequencing project: providing services to taxonomists for standard genome sequencing and annotation.</title>
        <authorList>
            <consortium name="The Broad Institute Genomics Platform"/>
            <consortium name="The Broad Institute Genome Sequencing Center for Infectious Disease"/>
            <person name="Wu L."/>
            <person name="Ma J."/>
        </authorList>
    </citation>
    <scope>NUCLEOTIDE SEQUENCE [LARGE SCALE GENOMIC DNA]</scope>
    <source>
        <strain evidence="3">JCM 17906</strain>
    </source>
</reference>
<feature type="region of interest" description="Disordered" evidence="1">
    <location>
        <begin position="113"/>
        <end position="139"/>
    </location>
</feature>
<evidence type="ECO:0000313" key="3">
    <source>
        <dbReference type="Proteomes" id="UP001501598"/>
    </source>
</evidence>
<accession>A0ABP8RSK5</accession>
<proteinExistence type="predicted"/>
<sequence>MESRGWNPGHDDLALRLEDLVRAPQLGILGAQPPQLGRRIITVPDRAGPGIGLALGGLDPIPDRRRVDVQQLTDVSARGQLRLAVITQTVLVEADRAGTGLLIELPRCSHSSSLLARSGASPPARTVQHDRQRSAGRPG</sequence>
<comment type="caution">
    <text evidence="2">The sequence shown here is derived from an EMBL/GenBank/DDBJ whole genome shotgun (WGS) entry which is preliminary data.</text>
</comment>
<dbReference type="EMBL" id="BAABGT010000033">
    <property type="protein sequence ID" value="GAA4546749.1"/>
    <property type="molecule type" value="Genomic_DNA"/>
</dbReference>
<evidence type="ECO:0000256" key="1">
    <source>
        <dbReference type="SAM" id="MobiDB-lite"/>
    </source>
</evidence>
<name>A0ABP8RSK5_9PSEU</name>
<dbReference type="Proteomes" id="UP001501598">
    <property type="component" value="Unassembled WGS sequence"/>
</dbReference>
<gene>
    <name evidence="2" type="ORF">GCM10023175_29610</name>
</gene>
<protein>
    <recommendedName>
        <fullName evidence="4">LysR substrate binding domain-containing protein</fullName>
    </recommendedName>
</protein>
<evidence type="ECO:0008006" key="4">
    <source>
        <dbReference type="Google" id="ProtNLM"/>
    </source>
</evidence>
<organism evidence="2 3">
    <name type="scientific">Pseudonocardia xishanensis</name>
    <dbReference type="NCBI Taxonomy" id="630995"/>
    <lineage>
        <taxon>Bacteria</taxon>
        <taxon>Bacillati</taxon>
        <taxon>Actinomycetota</taxon>
        <taxon>Actinomycetes</taxon>
        <taxon>Pseudonocardiales</taxon>
        <taxon>Pseudonocardiaceae</taxon>
        <taxon>Pseudonocardia</taxon>
    </lineage>
</organism>